<protein>
    <submittedName>
        <fullName evidence="1">Uncharacterized protein</fullName>
    </submittedName>
</protein>
<accession>A0ACC2BW01</accession>
<dbReference type="EMBL" id="CM055104">
    <property type="protein sequence ID" value="KAJ7533970.1"/>
    <property type="molecule type" value="Genomic_DNA"/>
</dbReference>
<reference evidence="2" key="1">
    <citation type="journal article" date="2024" name="Proc. Natl. Acad. Sci. U.S.A.">
        <title>Extraordinary preservation of gene collinearity over three hundred million years revealed in homosporous lycophytes.</title>
        <authorList>
            <person name="Li C."/>
            <person name="Wickell D."/>
            <person name="Kuo L.Y."/>
            <person name="Chen X."/>
            <person name="Nie B."/>
            <person name="Liao X."/>
            <person name="Peng D."/>
            <person name="Ji J."/>
            <person name="Jenkins J."/>
            <person name="Williams M."/>
            <person name="Shu S."/>
            <person name="Plott C."/>
            <person name="Barry K."/>
            <person name="Rajasekar S."/>
            <person name="Grimwood J."/>
            <person name="Han X."/>
            <person name="Sun S."/>
            <person name="Hou Z."/>
            <person name="He W."/>
            <person name="Dai G."/>
            <person name="Sun C."/>
            <person name="Schmutz J."/>
            <person name="Leebens-Mack J.H."/>
            <person name="Li F.W."/>
            <person name="Wang L."/>
        </authorList>
    </citation>
    <scope>NUCLEOTIDE SEQUENCE [LARGE SCALE GENOMIC DNA]</scope>
    <source>
        <strain evidence="2">cv. PW_Plant_1</strain>
    </source>
</reference>
<proteinExistence type="predicted"/>
<evidence type="ECO:0000313" key="1">
    <source>
        <dbReference type="EMBL" id="KAJ7533970.1"/>
    </source>
</evidence>
<comment type="caution">
    <text evidence="1">The sequence shown here is derived from an EMBL/GenBank/DDBJ whole genome shotgun (WGS) entry which is preliminary data.</text>
</comment>
<sequence>MRIQVRVQKASFPLAPTRYLFSSLLSFPFLLCLFLFFPFPSFCVCLPFPLSLSSLLPCLCIQPKQVCMVTERIYARVPSHSIHPGPLPTILSSFYAPQFGPLPLALSCLISGTRVFAFERLDGSLIDLGALVLLVTLVSVAWEPIRCGSWCGVGARVCYGRHCLVADAVAGNLNGLVSILQGFVNVFASSKLSLQSSLPAHICVLLCCRIEGLWAMIGQNIEFR</sequence>
<organism evidence="1 2">
    <name type="scientific">Diphasiastrum complanatum</name>
    <name type="common">Issler's clubmoss</name>
    <name type="synonym">Lycopodium complanatum</name>
    <dbReference type="NCBI Taxonomy" id="34168"/>
    <lineage>
        <taxon>Eukaryota</taxon>
        <taxon>Viridiplantae</taxon>
        <taxon>Streptophyta</taxon>
        <taxon>Embryophyta</taxon>
        <taxon>Tracheophyta</taxon>
        <taxon>Lycopodiopsida</taxon>
        <taxon>Lycopodiales</taxon>
        <taxon>Lycopodiaceae</taxon>
        <taxon>Lycopodioideae</taxon>
        <taxon>Diphasiastrum</taxon>
    </lineage>
</organism>
<name>A0ACC2BW01_DIPCM</name>
<dbReference type="Proteomes" id="UP001162992">
    <property type="component" value="Chromosome 13"/>
</dbReference>
<evidence type="ECO:0000313" key="2">
    <source>
        <dbReference type="Proteomes" id="UP001162992"/>
    </source>
</evidence>
<gene>
    <name evidence="1" type="ORF">O6H91_13G073600</name>
</gene>
<keyword evidence="2" id="KW-1185">Reference proteome</keyword>